<evidence type="ECO:0000256" key="1">
    <source>
        <dbReference type="SAM" id="MobiDB-lite"/>
    </source>
</evidence>
<feature type="region of interest" description="Disordered" evidence="1">
    <location>
        <begin position="457"/>
        <end position="480"/>
    </location>
</feature>
<reference evidence="2 3" key="1">
    <citation type="journal article" date="2015" name="Plant Cell">
        <title>Oil accumulation by the oleaginous diatom Fistulifera solaris as revealed by the genome and transcriptome.</title>
        <authorList>
            <person name="Tanaka T."/>
            <person name="Maeda Y."/>
            <person name="Veluchamy A."/>
            <person name="Tanaka M."/>
            <person name="Abida H."/>
            <person name="Marechal E."/>
            <person name="Bowler C."/>
            <person name="Muto M."/>
            <person name="Sunaga Y."/>
            <person name="Tanaka M."/>
            <person name="Yoshino T."/>
            <person name="Taniguchi T."/>
            <person name="Fukuda Y."/>
            <person name="Nemoto M."/>
            <person name="Matsumoto M."/>
            <person name="Wong P.S."/>
            <person name="Aburatani S."/>
            <person name="Fujibuchi W."/>
        </authorList>
    </citation>
    <scope>NUCLEOTIDE SEQUENCE [LARGE SCALE GENOMIC DNA]</scope>
    <source>
        <strain evidence="2 3">JPCC DA0580</strain>
    </source>
</reference>
<feature type="compositionally biased region" description="Low complexity" evidence="1">
    <location>
        <begin position="50"/>
        <end position="59"/>
    </location>
</feature>
<feature type="region of interest" description="Disordered" evidence="1">
    <location>
        <begin position="237"/>
        <end position="276"/>
    </location>
</feature>
<evidence type="ECO:0000313" key="3">
    <source>
        <dbReference type="Proteomes" id="UP000198406"/>
    </source>
</evidence>
<organism evidence="2 3">
    <name type="scientific">Fistulifera solaris</name>
    <name type="common">Oleaginous diatom</name>
    <dbReference type="NCBI Taxonomy" id="1519565"/>
    <lineage>
        <taxon>Eukaryota</taxon>
        <taxon>Sar</taxon>
        <taxon>Stramenopiles</taxon>
        <taxon>Ochrophyta</taxon>
        <taxon>Bacillariophyta</taxon>
        <taxon>Bacillariophyceae</taxon>
        <taxon>Bacillariophycidae</taxon>
        <taxon>Naviculales</taxon>
        <taxon>Naviculaceae</taxon>
        <taxon>Fistulifera</taxon>
    </lineage>
</organism>
<sequence>MSGIDIQRSSRKKRWLFDSLNRIKCSNRAVYEPHPLLNKSSFDSKRSCTTDDTSQQSSQMEERTRWTTSYRSIVSTKLKKRNNVVSKSALKGNYQEVIFERDENNIVSVENDSARTFTTYEMQDSSEGTETKAGRPSLIQEATMQLTSARAWLENWEAARYSFTDQESCADASLYSTVQASSRRTFTRSAAPPLQKSIAVQAVFKQDKVSECTCSRELLEAARARFNRRVEECLLQQQTRGEEEQQRPGTHVAETSFNADSASETDDDSSHWCGTPKKDDDSLFQAVIQGANSLPNNYDENLGNVDDPSEPPLVLNRTVDEGDCSLPQRQRYTQLPACEVYPWRDRKSGHAFDSQKVTEMLEMPHTEWIRRPSTLTLFQRNASDPLHYAQPAPTHQRRLSDPIYYFHRDVLADDTDREADTFCHTNGQLPQIVEGLPGVFLTGNKFDDISSIGGEDFYQSSSHDADDEKLSTNEQDGHCTSPFRDHYRRRQAVVSWFHQKGRSGSSRPIRRNSESSRDTSTPVFIHRSARQMLDEGDWSLDFPRRRSKAECEI</sequence>
<keyword evidence="3" id="KW-1185">Reference proteome</keyword>
<name>A0A1Z5K7M5_FISSO</name>
<dbReference type="Proteomes" id="UP000198406">
    <property type="component" value="Unassembled WGS sequence"/>
</dbReference>
<feature type="region of interest" description="Disordered" evidence="1">
    <location>
        <begin position="41"/>
        <end position="64"/>
    </location>
</feature>
<feature type="region of interest" description="Disordered" evidence="1">
    <location>
        <begin position="294"/>
        <end position="317"/>
    </location>
</feature>
<accession>A0A1Z5K7M5</accession>
<dbReference type="InParanoid" id="A0A1Z5K7M5"/>
<proteinExistence type="predicted"/>
<comment type="caution">
    <text evidence="2">The sequence shown here is derived from an EMBL/GenBank/DDBJ whole genome shotgun (WGS) entry which is preliminary data.</text>
</comment>
<feature type="region of interest" description="Disordered" evidence="1">
    <location>
        <begin position="498"/>
        <end position="522"/>
    </location>
</feature>
<feature type="compositionally biased region" description="Basic and acidic residues" evidence="1">
    <location>
        <begin position="463"/>
        <end position="477"/>
    </location>
</feature>
<dbReference type="AlphaFoldDB" id="A0A1Z5K7M5"/>
<dbReference type="EMBL" id="BDSP01000174">
    <property type="protein sequence ID" value="GAX21928.1"/>
    <property type="molecule type" value="Genomic_DNA"/>
</dbReference>
<gene>
    <name evidence="2" type="ORF">FisN_40Hh023</name>
</gene>
<protein>
    <submittedName>
        <fullName evidence="2">Uncharacterized protein</fullName>
    </submittedName>
</protein>
<evidence type="ECO:0000313" key="2">
    <source>
        <dbReference type="EMBL" id="GAX21928.1"/>
    </source>
</evidence>